<gene>
    <name evidence="2" type="ORF">CEXT_35231</name>
</gene>
<dbReference type="AlphaFoldDB" id="A0AAV4Y7S4"/>
<accession>A0AAV4Y7S4</accession>
<name>A0AAV4Y7S4_CAEEX</name>
<evidence type="ECO:0000313" key="2">
    <source>
        <dbReference type="EMBL" id="GIZ02486.1"/>
    </source>
</evidence>
<comment type="caution">
    <text evidence="2">The sequence shown here is derived from an EMBL/GenBank/DDBJ whole genome shotgun (WGS) entry which is preliminary data.</text>
</comment>
<protein>
    <submittedName>
        <fullName evidence="2">Uncharacterized protein</fullName>
    </submittedName>
</protein>
<reference evidence="2 3" key="1">
    <citation type="submission" date="2021-06" db="EMBL/GenBank/DDBJ databases">
        <title>Caerostris extrusa draft genome.</title>
        <authorList>
            <person name="Kono N."/>
            <person name="Arakawa K."/>
        </authorList>
    </citation>
    <scope>NUCLEOTIDE SEQUENCE [LARGE SCALE GENOMIC DNA]</scope>
</reference>
<evidence type="ECO:0000313" key="3">
    <source>
        <dbReference type="Proteomes" id="UP001054945"/>
    </source>
</evidence>
<dbReference type="EMBL" id="BPLR01001464">
    <property type="protein sequence ID" value="GIZ02486.1"/>
    <property type="molecule type" value="Genomic_DNA"/>
</dbReference>
<dbReference type="Proteomes" id="UP001054945">
    <property type="component" value="Unassembled WGS sequence"/>
</dbReference>
<feature type="region of interest" description="Disordered" evidence="1">
    <location>
        <begin position="1"/>
        <end position="23"/>
    </location>
</feature>
<organism evidence="2 3">
    <name type="scientific">Caerostris extrusa</name>
    <name type="common">Bark spider</name>
    <name type="synonym">Caerostris bankana</name>
    <dbReference type="NCBI Taxonomy" id="172846"/>
    <lineage>
        <taxon>Eukaryota</taxon>
        <taxon>Metazoa</taxon>
        <taxon>Ecdysozoa</taxon>
        <taxon>Arthropoda</taxon>
        <taxon>Chelicerata</taxon>
        <taxon>Arachnida</taxon>
        <taxon>Araneae</taxon>
        <taxon>Araneomorphae</taxon>
        <taxon>Entelegynae</taxon>
        <taxon>Araneoidea</taxon>
        <taxon>Araneidae</taxon>
        <taxon>Caerostris</taxon>
    </lineage>
</organism>
<evidence type="ECO:0000256" key="1">
    <source>
        <dbReference type="SAM" id="MobiDB-lite"/>
    </source>
</evidence>
<keyword evidence="3" id="KW-1185">Reference proteome</keyword>
<sequence>MSEEKTPWPKRLGPEFHETEKGLRTDSRISLRGRAESAGKMTKLDHLGEVHHRQQLSPSRRLFQSCFFIP</sequence>
<proteinExistence type="predicted"/>